<evidence type="ECO:0000313" key="6">
    <source>
        <dbReference type="Proteomes" id="UP000245609"/>
    </source>
</evidence>
<sequence>MKQEANDNIINEHPVFKNVANNKQPENEKREETNHNQQTYSQVNNHQGLGNQGNPMNNAHEYSNQGSLSEKSRFNDDQNTKYGNTSPITDKREQGQNEVDLDRLQFNDDSNNKAPKNELKSDQGSPQQNQNVPNNKRDNVSLRKLVLKNNTLNPEKINFIQSNVKSNIKEYKDGSNMTENENSLHKNDILNTEIKVGNRPIKVDESDTVSNTQQTATPSNQGMFPSIVETSQYKGNCDTEIKYGNTLENKVNSILMDNNGILQNNPPTYSAEKSQNQSQATDRVRVLYDYNATEPVELTIRENDIVTVLLRRDDGWWKGVIINSVTGEQSVGLFPSNYTTPIN</sequence>
<dbReference type="PANTHER" id="PTHR45929">
    <property type="entry name" value="JAK PATHWAY SIGNAL TRANSDUCTION ADAPTOR MOLECULE"/>
    <property type="match status" value="1"/>
</dbReference>
<evidence type="ECO:0000256" key="2">
    <source>
        <dbReference type="PROSITE-ProRule" id="PRU00192"/>
    </source>
</evidence>
<dbReference type="InterPro" id="IPR050670">
    <property type="entry name" value="STAM"/>
</dbReference>
<evidence type="ECO:0000256" key="3">
    <source>
        <dbReference type="SAM" id="MobiDB-lite"/>
    </source>
</evidence>
<evidence type="ECO:0000256" key="1">
    <source>
        <dbReference type="ARBA" id="ARBA00022443"/>
    </source>
</evidence>
<keyword evidence="6" id="KW-1185">Reference proteome</keyword>
<gene>
    <name evidence="5" type="ORF">BB560_003787</name>
</gene>
<feature type="region of interest" description="Disordered" evidence="3">
    <location>
        <begin position="1"/>
        <end position="141"/>
    </location>
</feature>
<dbReference type="PANTHER" id="PTHR45929:SF3">
    <property type="entry name" value="JAK PATHWAY SIGNAL TRANSDUCTION ADAPTOR MOLECULE"/>
    <property type="match status" value="1"/>
</dbReference>
<accession>A0A2T9ZB07</accession>
<feature type="compositionally biased region" description="Basic and acidic residues" evidence="3">
    <location>
        <begin position="25"/>
        <end position="34"/>
    </location>
</feature>
<dbReference type="OrthoDB" id="5971719at2759"/>
<dbReference type="InterPro" id="IPR001452">
    <property type="entry name" value="SH3_domain"/>
</dbReference>
<keyword evidence="1 2" id="KW-0728">SH3 domain</keyword>
<reference evidence="5 6" key="1">
    <citation type="journal article" date="2018" name="MBio">
        <title>Comparative Genomics Reveals the Core Gene Toolbox for the Fungus-Insect Symbiosis.</title>
        <authorList>
            <person name="Wang Y."/>
            <person name="Stata M."/>
            <person name="Wang W."/>
            <person name="Stajich J.E."/>
            <person name="White M.M."/>
            <person name="Moncalvo J.M."/>
        </authorList>
    </citation>
    <scope>NUCLEOTIDE SEQUENCE [LARGE SCALE GENOMIC DNA]</scope>
    <source>
        <strain evidence="5 6">SC-DP-2</strain>
    </source>
</reference>
<dbReference type="SMART" id="SM00326">
    <property type="entry name" value="SH3"/>
    <property type="match status" value="1"/>
</dbReference>
<comment type="caution">
    <text evidence="5">The sequence shown here is derived from an EMBL/GenBank/DDBJ whole genome shotgun (WGS) entry which is preliminary data.</text>
</comment>
<dbReference type="SUPFAM" id="SSF50044">
    <property type="entry name" value="SH3-domain"/>
    <property type="match status" value="1"/>
</dbReference>
<name>A0A2T9ZB07_9FUNG</name>
<dbReference type="EMBL" id="MBFS01000806">
    <property type="protein sequence ID" value="PVV01783.1"/>
    <property type="molecule type" value="Genomic_DNA"/>
</dbReference>
<protein>
    <recommendedName>
        <fullName evidence="4">SH3 domain-containing protein</fullName>
    </recommendedName>
</protein>
<dbReference type="Pfam" id="PF14604">
    <property type="entry name" value="SH3_9"/>
    <property type="match status" value="1"/>
</dbReference>
<evidence type="ECO:0000259" key="4">
    <source>
        <dbReference type="PROSITE" id="PS50002"/>
    </source>
</evidence>
<dbReference type="Proteomes" id="UP000245609">
    <property type="component" value="Unassembled WGS sequence"/>
</dbReference>
<feature type="compositionally biased region" description="Polar residues" evidence="3">
    <location>
        <begin position="122"/>
        <end position="134"/>
    </location>
</feature>
<dbReference type="CDD" id="cd00174">
    <property type="entry name" value="SH3"/>
    <property type="match status" value="1"/>
</dbReference>
<evidence type="ECO:0000313" key="5">
    <source>
        <dbReference type="EMBL" id="PVV01783.1"/>
    </source>
</evidence>
<feature type="domain" description="SH3" evidence="4">
    <location>
        <begin position="279"/>
        <end position="343"/>
    </location>
</feature>
<dbReference type="AlphaFoldDB" id="A0A2T9ZB07"/>
<dbReference type="InterPro" id="IPR036028">
    <property type="entry name" value="SH3-like_dom_sf"/>
</dbReference>
<feature type="compositionally biased region" description="Polar residues" evidence="3">
    <location>
        <begin position="208"/>
        <end position="224"/>
    </location>
</feature>
<proteinExistence type="predicted"/>
<organism evidence="5 6">
    <name type="scientific">Smittium megazygosporum</name>
    <dbReference type="NCBI Taxonomy" id="133381"/>
    <lineage>
        <taxon>Eukaryota</taxon>
        <taxon>Fungi</taxon>
        <taxon>Fungi incertae sedis</taxon>
        <taxon>Zoopagomycota</taxon>
        <taxon>Kickxellomycotina</taxon>
        <taxon>Harpellomycetes</taxon>
        <taxon>Harpellales</taxon>
        <taxon>Legeriomycetaceae</taxon>
        <taxon>Smittium</taxon>
    </lineage>
</organism>
<dbReference type="Gene3D" id="2.30.30.40">
    <property type="entry name" value="SH3 Domains"/>
    <property type="match status" value="1"/>
</dbReference>
<feature type="compositionally biased region" description="Basic and acidic residues" evidence="3">
    <location>
        <begin position="70"/>
        <end position="79"/>
    </location>
</feature>
<feature type="compositionally biased region" description="Polar residues" evidence="3">
    <location>
        <begin position="35"/>
        <end position="69"/>
    </location>
</feature>
<feature type="region of interest" description="Disordered" evidence="3">
    <location>
        <begin position="205"/>
        <end position="224"/>
    </location>
</feature>
<dbReference type="PRINTS" id="PR00452">
    <property type="entry name" value="SH3DOMAIN"/>
</dbReference>
<feature type="compositionally biased region" description="Basic and acidic residues" evidence="3">
    <location>
        <begin position="89"/>
        <end position="106"/>
    </location>
</feature>
<dbReference type="PROSITE" id="PS50002">
    <property type="entry name" value="SH3"/>
    <property type="match status" value="1"/>
</dbReference>
<dbReference type="STRING" id="133381.A0A2T9ZB07"/>